<dbReference type="GO" id="GO:0016740">
    <property type="term" value="F:transferase activity"/>
    <property type="evidence" value="ECO:0007669"/>
    <property type="project" value="UniProtKB-KW"/>
</dbReference>
<evidence type="ECO:0000313" key="5">
    <source>
        <dbReference type="Proteomes" id="UP000256710"/>
    </source>
</evidence>
<organism evidence="3 4">
    <name type="scientific">Cupriavidus neocaledonicus</name>
    <dbReference type="NCBI Taxonomy" id="1040979"/>
    <lineage>
        <taxon>Bacteria</taxon>
        <taxon>Pseudomonadati</taxon>
        <taxon>Pseudomonadota</taxon>
        <taxon>Betaproteobacteria</taxon>
        <taxon>Burkholderiales</taxon>
        <taxon>Burkholderiaceae</taxon>
        <taxon>Cupriavidus</taxon>
    </lineage>
</organism>
<dbReference type="EMBL" id="LT984807">
    <property type="protein sequence ID" value="SPD61217.1"/>
    <property type="molecule type" value="Genomic_DNA"/>
</dbReference>
<evidence type="ECO:0000313" key="4">
    <source>
        <dbReference type="Proteomes" id="UP000255168"/>
    </source>
</evidence>
<dbReference type="Gene3D" id="3.90.550.10">
    <property type="entry name" value="Spore Coat Polysaccharide Biosynthesis Protein SpsA, Chain A"/>
    <property type="match status" value="1"/>
</dbReference>
<dbReference type="Proteomes" id="UP000256710">
    <property type="component" value="Unassembled WGS sequence"/>
</dbReference>
<geneLocation type="plasmid" evidence="3">
    <name>II</name>
</geneLocation>
<dbReference type="InterPro" id="IPR029044">
    <property type="entry name" value="Nucleotide-diphossugar_trans"/>
</dbReference>
<evidence type="ECO:0000313" key="2">
    <source>
        <dbReference type="EMBL" id="SOZ37932.1"/>
    </source>
</evidence>
<accession>A0A375HWY1</accession>
<dbReference type="PANTHER" id="PTHR43685:SF2">
    <property type="entry name" value="GLYCOSYLTRANSFERASE 2-LIKE DOMAIN-CONTAINING PROTEIN"/>
    <property type="match status" value="1"/>
</dbReference>
<dbReference type="EMBL" id="OFTC01000032">
    <property type="protein sequence ID" value="SOZ37932.1"/>
    <property type="molecule type" value="Genomic_DNA"/>
</dbReference>
<keyword evidence="5" id="KW-1185">Reference proteome</keyword>
<dbReference type="CDD" id="cd00761">
    <property type="entry name" value="Glyco_tranf_GTA_type"/>
    <property type="match status" value="1"/>
</dbReference>
<dbReference type="PANTHER" id="PTHR43685">
    <property type="entry name" value="GLYCOSYLTRANSFERASE"/>
    <property type="match status" value="1"/>
</dbReference>
<proteinExistence type="predicted"/>
<evidence type="ECO:0000313" key="3">
    <source>
        <dbReference type="EMBL" id="SPD61217.1"/>
    </source>
</evidence>
<dbReference type="RefSeq" id="WP_018006067.1">
    <property type="nucleotide sequence ID" value="NZ_AQUR01000094.1"/>
</dbReference>
<keyword evidence="3" id="KW-0808">Transferase</keyword>
<protein>
    <submittedName>
        <fullName evidence="2 3">Glycosyl transferase</fullName>
    </submittedName>
</protein>
<dbReference type="Proteomes" id="UP000255168">
    <property type="component" value="Plasmid II"/>
</dbReference>
<geneLocation type="plasmid" evidence="4">
    <name>ii</name>
</geneLocation>
<dbReference type="InterPro" id="IPR001173">
    <property type="entry name" value="Glyco_trans_2-like"/>
</dbReference>
<reference evidence="4 5" key="1">
    <citation type="submission" date="2018-01" db="EMBL/GenBank/DDBJ databases">
        <authorList>
            <person name="Clerissi C."/>
        </authorList>
    </citation>
    <scope>NUCLEOTIDE SEQUENCE [LARGE SCALE GENOMIC DNA]</scope>
    <source>
        <strain evidence="2">Cupriavidus taiwanensis STM 6082</strain>
        <strain evidence="3">Cupriavidus taiwanensis STM 6160</strain>
        <plasmid evidence="3">II</plasmid>
        <plasmid evidence="4">ii</plasmid>
    </source>
</reference>
<dbReference type="Pfam" id="PF00535">
    <property type="entry name" value="Glycos_transf_2"/>
    <property type="match status" value="1"/>
</dbReference>
<keyword evidence="3" id="KW-0614">Plasmid</keyword>
<dbReference type="InterPro" id="IPR050834">
    <property type="entry name" value="Glycosyltransf_2"/>
</dbReference>
<feature type="domain" description="Glycosyltransferase 2-like" evidence="1">
    <location>
        <begin position="11"/>
        <end position="111"/>
    </location>
</feature>
<dbReference type="AlphaFoldDB" id="A0A375HWY1"/>
<name>A0A375HWY1_9BURK</name>
<sequence length="332" mass="36379">MQASTFLPSFSVCVSTRDHPDGLRRTLQSIAASTMPPHQLLVCDDSSHDATRALMRDAYPDIPCLDGPRRGAAASRNRLLRAATGSHVLFLDDHATLGPTFLQQMGERLADDFIYRVAAGGNADALVLTGTAMYAGQCLRPQRENFLGLPSRQPPRRAARRRPLCAVVLSSTVFPRALLERLPFDECLDADYDVADVAGRAVYGCGCHIELIPSAVNRLDGERPPPCAGSPAADAARMVTMLHRYGRSQHRQDKAALFLMLALPHNLGQHLHRSGWRGVAPFWATTRLLWQHLRLAPGHDAARNAPAARSRHRCRAPDPWRSAHTAGCRCVG</sequence>
<gene>
    <name evidence="2" type="ORF">CBM2605_B10149</name>
    <name evidence="3" type="ORF">CBM2607_MP21881</name>
</gene>
<dbReference type="SUPFAM" id="SSF53448">
    <property type="entry name" value="Nucleotide-diphospho-sugar transferases"/>
    <property type="match status" value="1"/>
</dbReference>
<evidence type="ECO:0000259" key="1">
    <source>
        <dbReference type="Pfam" id="PF00535"/>
    </source>
</evidence>